<gene>
    <name evidence="1" type="ORF">CQY22_009265</name>
</gene>
<accession>A0A2G5PCG8</accession>
<name>A0A2G5PCG8_9MYCO</name>
<dbReference type="OrthoDB" id="8998246at2"/>
<organism evidence="1 2">
    <name type="scientific">Mycolicibacterium brumae</name>
    <dbReference type="NCBI Taxonomy" id="85968"/>
    <lineage>
        <taxon>Bacteria</taxon>
        <taxon>Bacillati</taxon>
        <taxon>Actinomycetota</taxon>
        <taxon>Actinomycetes</taxon>
        <taxon>Mycobacteriales</taxon>
        <taxon>Mycobacteriaceae</taxon>
        <taxon>Mycolicibacterium</taxon>
    </lineage>
</organism>
<dbReference type="Proteomes" id="UP000230551">
    <property type="component" value="Unassembled WGS sequence"/>
</dbReference>
<dbReference type="STRING" id="85968.GCA_900073015_01272"/>
<reference evidence="1 2" key="1">
    <citation type="journal article" date="2017" name="Infect. Genet. Evol.">
        <title>The new phylogeny of the genus Mycobacterium: The old and the news.</title>
        <authorList>
            <person name="Tortoli E."/>
            <person name="Fedrizzi T."/>
            <person name="Meehan C.J."/>
            <person name="Trovato A."/>
            <person name="Grottola A."/>
            <person name="Giacobazzi E."/>
            <person name="Serpini G.F."/>
            <person name="Tagliazucchi S."/>
            <person name="Fabio A."/>
            <person name="Bettua C."/>
            <person name="Bertorelli R."/>
            <person name="Frascaro F."/>
            <person name="De Sanctis V."/>
            <person name="Pecorari M."/>
            <person name="Jousson O."/>
            <person name="Segata N."/>
            <person name="Cirillo D.M."/>
        </authorList>
    </citation>
    <scope>NUCLEOTIDE SEQUENCE [LARGE SCALE GENOMIC DNA]</scope>
    <source>
        <strain evidence="1 2">CIP1034565</strain>
    </source>
</reference>
<dbReference type="EMBL" id="PDCN02000009">
    <property type="protein sequence ID" value="PIB75594.1"/>
    <property type="molecule type" value="Genomic_DNA"/>
</dbReference>
<dbReference type="AlphaFoldDB" id="A0A2G5PCG8"/>
<protein>
    <submittedName>
        <fullName evidence="1">Uncharacterized protein</fullName>
    </submittedName>
</protein>
<evidence type="ECO:0000313" key="2">
    <source>
        <dbReference type="Proteomes" id="UP000230551"/>
    </source>
</evidence>
<dbReference type="RefSeq" id="WP_090587580.1">
    <property type="nucleotide sequence ID" value="NZ_CP104302.1"/>
</dbReference>
<keyword evidence="2" id="KW-1185">Reference proteome</keyword>
<comment type="caution">
    <text evidence="1">The sequence shown here is derived from an EMBL/GenBank/DDBJ whole genome shotgun (WGS) entry which is preliminary data.</text>
</comment>
<sequence>MRIRWENRHTERLRQARIGWDLAEVGAPCFSPDWVTEPDDIHLLRIAAVYGDCPPGNYRYRRPPRDFEYSFYVDELPDDGDFAFTAEHRTLLAAMSWELSDPYAGDDIPGADPKRPYGDFTFYQLEMALALELIPAQKPADHDPMTPEIVEAMTALHFQSQPALQVFLQNFEIPAGRVFDGEDWGGWAPHDS</sequence>
<evidence type="ECO:0000313" key="1">
    <source>
        <dbReference type="EMBL" id="PIB75594.1"/>
    </source>
</evidence>
<proteinExistence type="predicted"/>